<feature type="region of interest" description="Disordered" evidence="2">
    <location>
        <begin position="886"/>
        <end position="905"/>
    </location>
</feature>
<feature type="compositionally biased region" description="Basic and acidic residues" evidence="2">
    <location>
        <begin position="34"/>
        <end position="59"/>
    </location>
</feature>
<dbReference type="PANTHER" id="PTHR35480:SF1">
    <property type="entry name" value="MATERNAL EFFECT EMBRYO ARREST 22"/>
    <property type="match status" value="1"/>
</dbReference>
<reference evidence="3 4" key="1">
    <citation type="journal article" date="2018" name="Proc. Natl. Acad. Sci. U.S.A.">
        <title>Draft genome sequence of Camellia sinensis var. sinensis provides insights into the evolution of the tea genome and tea quality.</title>
        <authorList>
            <person name="Wei C."/>
            <person name="Yang H."/>
            <person name="Wang S."/>
            <person name="Zhao J."/>
            <person name="Liu C."/>
            <person name="Gao L."/>
            <person name="Xia E."/>
            <person name="Lu Y."/>
            <person name="Tai Y."/>
            <person name="She G."/>
            <person name="Sun J."/>
            <person name="Cao H."/>
            <person name="Tong W."/>
            <person name="Gao Q."/>
            <person name="Li Y."/>
            <person name="Deng W."/>
            <person name="Jiang X."/>
            <person name="Wang W."/>
            <person name="Chen Q."/>
            <person name="Zhang S."/>
            <person name="Li H."/>
            <person name="Wu J."/>
            <person name="Wang P."/>
            <person name="Li P."/>
            <person name="Shi C."/>
            <person name="Zheng F."/>
            <person name="Jian J."/>
            <person name="Huang B."/>
            <person name="Shan D."/>
            <person name="Shi M."/>
            <person name="Fang C."/>
            <person name="Yue Y."/>
            <person name="Li F."/>
            <person name="Li D."/>
            <person name="Wei S."/>
            <person name="Han B."/>
            <person name="Jiang C."/>
            <person name="Yin Y."/>
            <person name="Xia T."/>
            <person name="Zhang Z."/>
            <person name="Bennetzen J.L."/>
            <person name="Zhao S."/>
            <person name="Wan X."/>
        </authorList>
    </citation>
    <scope>NUCLEOTIDE SEQUENCE [LARGE SCALE GENOMIC DNA]</scope>
    <source>
        <strain evidence="4">cv. Shuchazao</strain>
        <tissue evidence="3">Leaf</tissue>
    </source>
</reference>
<feature type="coiled-coil region" evidence="1">
    <location>
        <begin position="631"/>
        <end position="710"/>
    </location>
</feature>
<feature type="compositionally biased region" description="Basic and acidic residues" evidence="2">
    <location>
        <begin position="1"/>
        <end position="24"/>
    </location>
</feature>
<dbReference type="Proteomes" id="UP000306102">
    <property type="component" value="Unassembled WGS sequence"/>
</dbReference>
<evidence type="ECO:0000256" key="2">
    <source>
        <dbReference type="SAM" id="MobiDB-lite"/>
    </source>
</evidence>
<dbReference type="EMBL" id="SDRB02010392">
    <property type="protein sequence ID" value="THG06764.1"/>
    <property type="molecule type" value="Genomic_DNA"/>
</dbReference>
<feature type="coiled-coil region" evidence="1">
    <location>
        <begin position="477"/>
        <end position="584"/>
    </location>
</feature>
<comment type="caution">
    <text evidence="3">The sequence shown here is derived from an EMBL/GenBank/DDBJ whole genome shotgun (WGS) entry which is preliminary data.</text>
</comment>
<feature type="coiled-coil region" evidence="1">
    <location>
        <begin position="413"/>
        <end position="440"/>
    </location>
</feature>
<dbReference type="STRING" id="542762.A0A4S4DUT8"/>
<feature type="region of interest" description="Disordered" evidence="2">
    <location>
        <begin position="293"/>
        <end position="312"/>
    </location>
</feature>
<evidence type="ECO:0000313" key="3">
    <source>
        <dbReference type="EMBL" id="THG06764.1"/>
    </source>
</evidence>
<evidence type="ECO:0000313" key="4">
    <source>
        <dbReference type="Proteomes" id="UP000306102"/>
    </source>
</evidence>
<dbReference type="PANTHER" id="PTHR35480">
    <property type="entry name" value="MATERNAL EFFECT EMBRYO ARREST 22"/>
    <property type="match status" value="1"/>
</dbReference>
<keyword evidence="4" id="KW-1185">Reference proteome</keyword>
<organism evidence="3 4">
    <name type="scientific">Camellia sinensis var. sinensis</name>
    <name type="common">China tea</name>
    <dbReference type="NCBI Taxonomy" id="542762"/>
    <lineage>
        <taxon>Eukaryota</taxon>
        <taxon>Viridiplantae</taxon>
        <taxon>Streptophyta</taxon>
        <taxon>Embryophyta</taxon>
        <taxon>Tracheophyta</taxon>
        <taxon>Spermatophyta</taxon>
        <taxon>Magnoliopsida</taxon>
        <taxon>eudicotyledons</taxon>
        <taxon>Gunneridae</taxon>
        <taxon>Pentapetalae</taxon>
        <taxon>asterids</taxon>
        <taxon>Ericales</taxon>
        <taxon>Theaceae</taxon>
        <taxon>Camellia</taxon>
    </lineage>
</organism>
<accession>A0A4S4DUT8</accession>
<protein>
    <submittedName>
        <fullName evidence="3">Uncharacterized protein</fullName>
    </submittedName>
</protein>
<name>A0A4S4DUT8_CAMSN</name>
<gene>
    <name evidence="3" type="ORF">TEA_014104</name>
</gene>
<feature type="compositionally biased region" description="Polar residues" evidence="2">
    <location>
        <begin position="886"/>
        <end position="896"/>
    </location>
</feature>
<keyword evidence="1" id="KW-0175">Coiled coil</keyword>
<evidence type="ECO:0000256" key="1">
    <source>
        <dbReference type="SAM" id="Coils"/>
    </source>
</evidence>
<proteinExistence type="predicted"/>
<sequence length="1803" mass="203107">MANDEQKEKVGDDTPTESEKHIDFDVEEDNCNEGTRDKNHGGKDAGQEGDVPKKSDRGEYYNEDDLQVWKDRCLRRDDEMKGMANKLADLQTVINFLMQNNIIQPPKVPRKGGRKRFLQSLSIAGPKDILTGLRRRSVMEAEIVAKPQAVNPCCVVLKEKYSKLEASRNALRQGVKIQNELIDKLQKESLNFKKGHMVPEASAYSQIWARVAYEEERVQADAERQEKANESAIRVSLENEISSLKSEILSLHQRGGSLAQDVDGEVILLRTRLSEMETEIKRFEELVKKERMETDSERRKADAERKEANEARKIMKAEKSRAAEVRRLADIERKKVEENRIQLEKLKSEADEARSKLVLEAFKSEEANKKIQAEKQKVIKEKKRADSKRAKVEELRKLVEINQKKAMDEKCRADNLSQQVEEHRQGIERLRKEIDELVSLRKLVEAPDDLSDKCMNDETAKVKGGFPAGKSSAAEERRLADIERKKVEENLIQLEKLKREADDARSKLVLETFKSEEANKKIEAEKKKVITEKKRADSEMAKAEELRKFAEINQKKVMDEKCRADYLSQQVEEHRQRIERLQRDIDELVPLRKFVEAPDKCMNAEAAEVKGGLRTEILEREADESKLVLEYLKSEQVNKRLKEEKQKVIREKKRADSERRKAEEQRKVAETNKKAAMEERHRANQLAQQLEDNKRRIEELQEEILELVSSRTLVEAPAVLPDKNMNSETAIMKLQGKKLKFKKKQVKHAKKVTEFEICRNNILQQELCCLRQGFVQFSHRLDVLNNYFSHRGEGSDDLVKTGNIFNTPSLNLRRERFSKKQRTNELIKPICTAMDASDFIKQTIERTAPSLPISGGNCTRCISGIDSKLEPLIRGSNRKMLQRSAINSSTASFSDRQLTRSQERGAFSVTTSAKLAEEKSNSQPNVSSLSGEVTKTRYNENLAVVAENSVRSPISTDTVGRAGHSKKRKRILDAVKSVEHLYSEGKEWHLRIEEKLSMLHGILNSQMDKSLQEERCGVPYLECDLYAEQVKAHKKRKASPIEEVALQHLCESNDRKDRFGTRGIKEGNICNQTFPPTTDPGGTAQVCKDGIGDSGRSNQENLGSFKEELEGNFMKLLDLDNAVDEGCYRRAIEMPLSPTLPVIEFQNSVEINSTKCLVDECSYEGFLSEKVNPVSSCSFDVINVEIDPSKLKLNSPETSHVPSVSMNEGVIHSFKNVTDKENGAGNTVYEDNACAWQTWDSRAELGMSDLCSSGYKGTNISYQSALGLACDELPRYCVVFSDTKDSSSISRIFRVTGTIMGQCSMISLTDHLMQNIVPALLKIEDLLPKEKACVFFSVLLHNFSGRALENFGNLSSTDSTFLLDSFAGCLHTVMSDVETRSAFTELCFFGELLVLVEDFLLDRRVLVCSNVSSESLPKSGSSVNILLNEEEIILSHGMAPTHQLVAGAIVLASICATTDHIGFLCEASYNIFRMQNLDTSLMLTVLHVFAHMCGSKYFNLTDYSLLMTVMKSLVTFLEREKVSSDYIYCIPSADEVRSELPLCTKCPFSKGAVSMDIVISMLFEKLQNHVLSIVVRQDLMESVNSLNSEPDALSRNEKIKKTSGHEGAFGIFSMNCSGSSCLNKFGMPTTHSNSTVDENLCHFTDVLSLVELVACNMSWDWTCNNILSQMLKLLESCFLENFSTVTIVLLGKLGRLGVDASGYGNNGVENLKIRLSAFLCQSSSRKLGLPSQIATANALLGLLPLNFKEIIKYSLAELPAVVSQSDPADCIIRKWFSMLSSEQQSLSFSLLQSSGVKSRSITG</sequence>
<feature type="region of interest" description="Disordered" evidence="2">
    <location>
        <begin position="1"/>
        <end position="59"/>
    </location>
</feature>